<comment type="subcellular location">
    <subcellularLocation>
        <location evidence="1">Membrane</location>
        <topology evidence="1">Multi-pass membrane protein</topology>
    </subcellularLocation>
</comment>
<name>A0A1A9VBI9_GLOAU</name>
<dbReference type="GO" id="GO:0016020">
    <property type="term" value="C:membrane"/>
    <property type="evidence" value="ECO:0007669"/>
    <property type="project" value="UniProtKB-SubCell"/>
</dbReference>
<keyword evidence="2 5" id="KW-0812">Transmembrane</keyword>
<dbReference type="Proteomes" id="UP000078200">
    <property type="component" value="Unassembled WGS sequence"/>
</dbReference>
<dbReference type="STRING" id="7395.A0A1A9VBI9"/>
<sequence length="219" mass="24811">MGNDFGINDDDDVENPFKEQSTRKKFIQKVYLTLFMQLLLTSGIVAIFVFVDAVAFYVHEHYYLKWIAFGLVIVLTIILICCDSIRRSSPTNYVCLLLFTLCYGFLLGIMASLYAPDEVLISLGITGAVVLALTLFAMQKKIDFTPLYCIMLIISVVFLLFAIIGVFFFRYRILRIVIAAIGVTLFSIWLIIDTQMIMGGRRLAISTDELSKILQLDIV</sequence>
<evidence type="ECO:0000313" key="7">
    <source>
        <dbReference type="Proteomes" id="UP000078200"/>
    </source>
</evidence>
<dbReference type="PANTHER" id="PTHR23291:SF47">
    <property type="entry name" value="TRANSMEMBRANE BAX INHIBITOR MOTIF CONTAINING 7"/>
    <property type="match status" value="1"/>
</dbReference>
<feature type="transmembrane region" description="Helical" evidence="5">
    <location>
        <begin position="30"/>
        <end position="51"/>
    </location>
</feature>
<dbReference type="Pfam" id="PF01027">
    <property type="entry name" value="Bax1-I"/>
    <property type="match status" value="1"/>
</dbReference>
<feature type="transmembrane region" description="Helical" evidence="5">
    <location>
        <begin position="63"/>
        <end position="81"/>
    </location>
</feature>
<keyword evidence="3 5" id="KW-1133">Transmembrane helix</keyword>
<reference evidence="6" key="1">
    <citation type="submission" date="2020-05" db="UniProtKB">
        <authorList>
            <consortium name="EnsemblMetazoa"/>
        </authorList>
    </citation>
    <scope>IDENTIFICATION</scope>
    <source>
        <strain evidence="6">TTRI</strain>
    </source>
</reference>
<feature type="transmembrane region" description="Helical" evidence="5">
    <location>
        <begin position="145"/>
        <end position="167"/>
    </location>
</feature>
<feature type="transmembrane region" description="Helical" evidence="5">
    <location>
        <begin position="173"/>
        <end position="192"/>
    </location>
</feature>
<dbReference type="VEuPathDB" id="VectorBase:GAUT031909"/>
<proteinExistence type="inferred from homology"/>
<accession>A0A1A9VBI9</accession>
<evidence type="ECO:0000256" key="4">
    <source>
        <dbReference type="ARBA" id="ARBA00023136"/>
    </source>
</evidence>
<protein>
    <submittedName>
        <fullName evidence="6">Uncharacterized protein</fullName>
    </submittedName>
</protein>
<keyword evidence="4 5" id="KW-0472">Membrane</keyword>
<comment type="similarity">
    <text evidence="5">Belongs to the BI1 family.</text>
</comment>
<evidence type="ECO:0000313" key="6">
    <source>
        <dbReference type="EnsemblMetazoa" id="GAUT031909-PA"/>
    </source>
</evidence>
<dbReference type="EnsemblMetazoa" id="GAUT031909-RA">
    <property type="protein sequence ID" value="GAUT031909-PA"/>
    <property type="gene ID" value="GAUT031909"/>
</dbReference>
<evidence type="ECO:0000256" key="5">
    <source>
        <dbReference type="RuleBase" id="RU004379"/>
    </source>
</evidence>
<feature type="transmembrane region" description="Helical" evidence="5">
    <location>
        <begin position="119"/>
        <end position="138"/>
    </location>
</feature>
<evidence type="ECO:0000256" key="2">
    <source>
        <dbReference type="ARBA" id="ARBA00022692"/>
    </source>
</evidence>
<keyword evidence="7" id="KW-1185">Reference proteome</keyword>
<organism evidence="6 7">
    <name type="scientific">Glossina austeni</name>
    <name type="common">Savannah tsetse fly</name>
    <dbReference type="NCBI Taxonomy" id="7395"/>
    <lineage>
        <taxon>Eukaryota</taxon>
        <taxon>Metazoa</taxon>
        <taxon>Ecdysozoa</taxon>
        <taxon>Arthropoda</taxon>
        <taxon>Hexapoda</taxon>
        <taxon>Insecta</taxon>
        <taxon>Pterygota</taxon>
        <taxon>Neoptera</taxon>
        <taxon>Endopterygota</taxon>
        <taxon>Diptera</taxon>
        <taxon>Brachycera</taxon>
        <taxon>Muscomorpha</taxon>
        <taxon>Hippoboscoidea</taxon>
        <taxon>Glossinidae</taxon>
        <taxon>Glossina</taxon>
    </lineage>
</organism>
<dbReference type="PANTHER" id="PTHR23291">
    <property type="entry name" value="BAX INHIBITOR-RELATED"/>
    <property type="match status" value="1"/>
</dbReference>
<evidence type="ECO:0000256" key="1">
    <source>
        <dbReference type="ARBA" id="ARBA00004141"/>
    </source>
</evidence>
<dbReference type="InterPro" id="IPR006214">
    <property type="entry name" value="Bax_inhibitor_1-related"/>
</dbReference>
<feature type="transmembrane region" description="Helical" evidence="5">
    <location>
        <begin position="93"/>
        <end position="113"/>
    </location>
</feature>
<dbReference type="AlphaFoldDB" id="A0A1A9VBI9"/>
<evidence type="ECO:0000256" key="3">
    <source>
        <dbReference type="ARBA" id="ARBA00022989"/>
    </source>
</evidence>